<evidence type="ECO:0000259" key="1">
    <source>
        <dbReference type="Pfam" id="PF07596"/>
    </source>
</evidence>
<dbReference type="SUPFAM" id="SSF54523">
    <property type="entry name" value="Pili subunits"/>
    <property type="match status" value="1"/>
</dbReference>
<organism evidence="2 3">
    <name type="scientific">Polystyrenella longa</name>
    <dbReference type="NCBI Taxonomy" id="2528007"/>
    <lineage>
        <taxon>Bacteria</taxon>
        <taxon>Pseudomonadati</taxon>
        <taxon>Planctomycetota</taxon>
        <taxon>Planctomycetia</taxon>
        <taxon>Planctomycetales</taxon>
        <taxon>Planctomycetaceae</taxon>
        <taxon>Polystyrenella</taxon>
    </lineage>
</organism>
<dbReference type="AlphaFoldDB" id="A0A518CT24"/>
<dbReference type="Pfam" id="PF07596">
    <property type="entry name" value="SBP_bac_10"/>
    <property type="match status" value="1"/>
</dbReference>
<dbReference type="Proteomes" id="UP000317178">
    <property type="component" value="Chromosome"/>
</dbReference>
<dbReference type="PROSITE" id="PS00409">
    <property type="entry name" value="PROKAR_NTER_METHYL"/>
    <property type="match status" value="1"/>
</dbReference>
<dbReference type="RefSeq" id="WP_144999779.1">
    <property type="nucleotide sequence ID" value="NZ_CP036281.1"/>
</dbReference>
<dbReference type="PANTHER" id="PTHR30093:SF2">
    <property type="entry name" value="TYPE II SECRETION SYSTEM PROTEIN H"/>
    <property type="match status" value="1"/>
</dbReference>
<dbReference type="Gene3D" id="3.30.700.10">
    <property type="entry name" value="Glycoprotein, Type 4 Pilin"/>
    <property type="match status" value="1"/>
</dbReference>
<protein>
    <submittedName>
        <fullName evidence="2">Putative major pilin subunit</fullName>
    </submittedName>
</protein>
<keyword evidence="3" id="KW-1185">Reference proteome</keyword>
<dbReference type="EMBL" id="CP036281">
    <property type="protein sequence ID" value="QDU82366.1"/>
    <property type="molecule type" value="Genomic_DNA"/>
</dbReference>
<feature type="domain" description="DUF1559" evidence="1">
    <location>
        <begin position="33"/>
        <end position="278"/>
    </location>
</feature>
<evidence type="ECO:0000313" key="2">
    <source>
        <dbReference type="EMBL" id="QDU82366.1"/>
    </source>
</evidence>
<dbReference type="InterPro" id="IPR027558">
    <property type="entry name" value="Pre_pil_HX9DG_C"/>
</dbReference>
<accession>A0A518CT24</accession>
<dbReference type="NCBIfam" id="TIGR04294">
    <property type="entry name" value="pre_pil_HX9DG"/>
    <property type="match status" value="1"/>
</dbReference>
<reference evidence="2 3" key="1">
    <citation type="submission" date="2019-02" db="EMBL/GenBank/DDBJ databases">
        <title>Deep-cultivation of Planctomycetes and their phenomic and genomic characterization uncovers novel biology.</title>
        <authorList>
            <person name="Wiegand S."/>
            <person name="Jogler M."/>
            <person name="Boedeker C."/>
            <person name="Pinto D."/>
            <person name="Vollmers J."/>
            <person name="Rivas-Marin E."/>
            <person name="Kohn T."/>
            <person name="Peeters S.H."/>
            <person name="Heuer A."/>
            <person name="Rast P."/>
            <person name="Oberbeckmann S."/>
            <person name="Bunk B."/>
            <person name="Jeske O."/>
            <person name="Meyerdierks A."/>
            <person name="Storesund J.E."/>
            <person name="Kallscheuer N."/>
            <person name="Luecker S."/>
            <person name="Lage O.M."/>
            <person name="Pohl T."/>
            <person name="Merkel B.J."/>
            <person name="Hornburger P."/>
            <person name="Mueller R.-W."/>
            <person name="Bruemmer F."/>
            <person name="Labrenz M."/>
            <person name="Spormann A.M."/>
            <person name="Op den Camp H."/>
            <person name="Overmann J."/>
            <person name="Amann R."/>
            <person name="Jetten M.S.M."/>
            <person name="Mascher T."/>
            <person name="Medema M.H."/>
            <person name="Devos D.P."/>
            <person name="Kaster A.-K."/>
            <person name="Ovreas L."/>
            <person name="Rohde M."/>
            <person name="Galperin M.Y."/>
            <person name="Jogler C."/>
        </authorList>
    </citation>
    <scope>NUCLEOTIDE SEQUENCE [LARGE SCALE GENOMIC DNA]</scope>
    <source>
        <strain evidence="2 3">Pla110</strain>
    </source>
</reference>
<dbReference type="InterPro" id="IPR011453">
    <property type="entry name" value="DUF1559"/>
</dbReference>
<gene>
    <name evidence="2" type="ORF">Pla110_41210</name>
</gene>
<dbReference type="PANTHER" id="PTHR30093">
    <property type="entry name" value="GENERAL SECRETION PATHWAY PROTEIN G"/>
    <property type="match status" value="1"/>
</dbReference>
<evidence type="ECO:0000313" key="3">
    <source>
        <dbReference type="Proteomes" id="UP000317178"/>
    </source>
</evidence>
<dbReference type="Pfam" id="PF07963">
    <property type="entry name" value="N_methyl"/>
    <property type="match status" value="1"/>
</dbReference>
<name>A0A518CT24_9PLAN</name>
<dbReference type="NCBIfam" id="TIGR02532">
    <property type="entry name" value="IV_pilin_GFxxxE"/>
    <property type="match status" value="1"/>
</dbReference>
<dbReference type="KEGG" id="plon:Pla110_41210"/>
<dbReference type="InterPro" id="IPR045584">
    <property type="entry name" value="Pilin-like"/>
</dbReference>
<dbReference type="InterPro" id="IPR012902">
    <property type="entry name" value="N_methyl_site"/>
</dbReference>
<proteinExistence type="predicted"/>
<dbReference type="OrthoDB" id="261883at2"/>
<sequence length="303" mass="33482">MLLRHRSGFTLIELLVVIAIISLLLALLLPAVQQVRGSARRTQCTNNLRQIGIALHNYADVHRGLPPGRITTFYGGPAVFSGWSIYLLPYLEGQNVVDKYDFDYPHFEIQNQEAVQQQISTYICPSSYDPDRTVQLSTGPLESQLLPDRFGAPGDYYVRFGGITNSEGVTATAAFDSNDYTPLKKISDGLTHTVLVGEISDRPQLFLRHELQSGVQTRQPGWAAWSGPQALRLLGYSEDGTVEGEFDCIINCTNEQGLFSFHNGGANVLYADGSVHFLGSGMPVDIVMALHTRDGRELTDFEQ</sequence>